<dbReference type="RefSeq" id="WP_081175975.1">
    <property type="nucleotide sequence ID" value="NZ_MSPX01000006.1"/>
</dbReference>
<dbReference type="Gene3D" id="6.10.340.10">
    <property type="match status" value="1"/>
</dbReference>
<dbReference type="Pfam" id="PF12729">
    <property type="entry name" value="4HB_MCP_1"/>
    <property type="match status" value="1"/>
</dbReference>
<dbReference type="Pfam" id="PF00015">
    <property type="entry name" value="MCPsignal"/>
    <property type="match status" value="1"/>
</dbReference>
<dbReference type="PANTHER" id="PTHR43531:SF11">
    <property type="entry name" value="METHYL-ACCEPTING CHEMOTAXIS PROTEIN 3"/>
    <property type="match status" value="1"/>
</dbReference>
<evidence type="ECO:0000256" key="6">
    <source>
        <dbReference type="SAM" id="Phobius"/>
    </source>
</evidence>
<dbReference type="EMBL" id="MSPX01000006">
    <property type="protein sequence ID" value="OQP86764.1"/>
    <property type="molecule type" value="Genomic_DNA"/>
</dbReference>
<sequence>MRMSIKLKLALSFGIIIAFMAGVSVYGIHSLNLLNSAITEVINRPAKRLDLAYQVNVLALESIREQKNALLTDDRQEVRKFLQLSAESAGAAVDRASEGLAMASEAGRPVWLAVIDQSKIFRSQSEKVDSLLEQGDRPAATALSNGEIRAVYGDLSQSISRLVKIQQEAMVKADRDTDALYGDTSFWMLLIAGVALAAAVGAAFWLALNINSGLRKIKQVADAVALGNLEQTVEIRSNDEIRDLADTVKMMTVNLRRSAQAADEIALGDLSTDVKPLSDKDTLGIAMKSMVTNLRETARVAETIANGDLTLNVKPMSDKDTLGIALETMVQRLRGVVGDALAASDNVSSGSQELSSASEQVSQGASEQAASAEEASASMEEMAANIKQNADNAAQTEKIARQSAKDAEASGQAVNRAVGAMRTIAEKISIVQEIARQTDLLALNAAVEAARAGEHGKGFAVVASEVRKLAERSQSAAAEISALSGDTVQVATEAGEMLNRLVPDIRKTAELVSEISAACREQDIGASQINEAIQQLDKVTQQNAGASEEMSATSEELAAQAEELQASIAFFKVEQSQAAARQGARPAAAPARAKAAPAPVSAPAKRKPAAVAPAAGRQTVAAQQARVKGFALDMGGPDEDDDDFRVSA</sequence>
<keyword evidence="4" id="KW-0175">Coiled coil</keyword>
<evidence type="ECO:0000313" key="10">
    <source>
        <dbReference type="Proteomes" id="UP000192652"/>
    </source>
</evidence>
<proteinExistence type="inferred from homology"/>
<feature type="domain" description="Methyl-accepting transducer" evidence="7">
    <location>
        <begin position="343"/>
        <end position="558"/>
    </location>
</feature>
<dbReference type="Pfam" id="PF00672">
    <property type="entry name" value="HAMP"/>
    <property type="match status" value="2"/>
</dbReference>
<keyword evidence="6" id="KW-0472">Membrane</keyword>
<dbReference type="InterPro" id="IPR004089">
    <property type="entry name" value="MCPsignal_dom"/>
</dbReference>
<evidence type="ECO:0000256" key="1">
    <source>
        <dbReference type="ARBA" id="ARBA00022500"/>
    </source>
</evidence>
<comment type="caution">
    <text evidence="9">The sequence shown here is derived from an EMBL/GenBank/DDBJ whole genome shotgun (WGS) entry which is preliminary data.</text>
</comment>
<feature type="domain" description="HAMP" evidence="8">
    <location>
        <begin position="208"/>
        <end position="260"/>
    </location>
</feature>
<dbReference type="CDD" id="cd06225">
    <property type="entry name" value="HAMP"/>
    <property type="match status" value="1"/>
</dbReference>
<feature type="compositionally biased region" description="Low complexity" evidence="5">
    <location>
        <begin position="348"/>
        <end position="384"/>
    </location>
</feature>
<organism evidence="9 10">
    <name type="scientific">Xaviernesmea rhizosphaerae</name>
    <dbReference type="NCBI Taxonomy" id="1672749"/>
    <lineage>
        <taxon>Bacteria</taxon>
        <taxon>Pseudomonadati</taxon>
        <taxon>Pseudomonadota</taxon>
        <taxon>Alphaproteobacteria</taxon>
        <taxon>Hyphomicrobiales</taxon>
        <taxon>Rhizobiaceae</taxon>
        <taxon>Rhizobium/Agrobacterium group</taxon>
        <taxon>Xaviernesmea</taxon>
    </lineage>
</organism>
<keyword evidence="6" id="KW-0812">Transmembrane</keyword>
<feature type="transmembrane region" description="Helical" evidence="6">
    <location>
        <begin position="186"/>
        <end position="208"/>
    </location>
</feature>
<dbReference type="Gene3D" id="1.10.287.950">
    <property type="entry name" value="Methyl-accepting chemotaxis protein"/>
    <property type="match status" value="1"/>
</dbReference>
<dbReference type="PROSITE" id="PS50111">
    <property type="entry name" value="CHEMOTAXIS_TRANSDUC_2"/>
    <property type="match status" value="1"/>
</dbReference>
<feature type="coiled-coil region" evidence="4">
    <location>
        <begin position="529"/>
        <end position="574"/>
    </location>
</feature>
<evidence type="ECO:0000256" key="4">
    <source>
        <dbReference type="SAM" id="Coils"/>
    </source>
</evidence>
<reference evidence="9 10" key="1">
    <citation type="journal article" date="2017" name="Antonie Van Leeuwenhoek">
        <title>Rhizobium rhizosphaerae sp. nov., a novel species isolated from rice rhizosphere.</title>
        <authorList>
            <person name="Zhao J.J."/>
            <person name="Zhang J."/>
            <person name="Zhang R.J."/>
            <person name="Zhang C.W."/>
            <person name="Yin H.Q."/>
            <person name="Zhang X.X."/>
        </authorList>
    </citation>
    <scope>NUCLEOTIDE SEQUENCE [LARGE SCALE GENOMIC DNA]</scope>
    <source>
        <strain evidence="9 10">RD15</strain>
    </source>
</reference>
<feature type="compositionally biased region" description="Basic and acidic residues" evidence="5">
    <location>
        <begin position="398"/>
        <end position="408"/>
    </location>
</feature>
<comment type="similarity">
    <text evidence="2">Belongs to the methyl-accepting chemotaxis (MCP) protein family.</text>
</comment>
<name>A0ABX3PF51_9HYPH</name>
<dbReference type="PANTHER" id="PTHR43531">
    <property type="entry name" value="PROTEIN ICFG"/>
    <property type="match status" value="1"/>
</dbReference>
<feature type="compositionally biased region" description="Polar residues" evidence="5">
    <location>
        <begin position="386"/>
        <end position="395"/>
    </location>
</feature>
<evidence type="ECO:0000256" key="5">
    <source>
        <dbReference type="SAM" id="MobiDB-lite"/>
    </source>
</evidence>
<evidence type="ECO:0000256" key="2">
    <source>
        <dbReference type="ARBA" id="ARBA00029447"/>
    </source>
</evidence>
<dbReference type="SUPFAM" id="SSF58104">
    <property type="entry name" value="Methyl-accepting chemotaxis protein (MCP) signaling domain"/>
    <property type="match status" value="1"/>
</dbReference>
<dbReference type="InterPro" id="IPR051310">
    <property type="entry name" value="MCP_chemotaxis"/>
</dbReference>
<protein>
    <submittedName>
        <fullName evidence="9">Methyl-accepting chemotaxis protein</fullName>
    </submittedName>
</protein>
<dbReference type="SMART" id="SM00304">
    <property type="entry name" value="HAMP"/>
    <property type="match status" value="2"/>
</dbReference>
<keyword evidence="1" id="KW-0145">Chemotaxis</keyword>
<feature type="region of interest" description="Disordered" evidence="5">
    <location>
        <begin position="348"/>
        <end position="411"/>
    </location>
</feature>
<evidence type="ECO:0000256" key="3">
    <source>
        <dbReference type="PROSITE-ProRule" id="PRU00284"/>
    </source>
</evidence>
<dbReference type="InterPro" id="IPR024478">
    <property type="entry name" value="HlyB_4HB_MCP"/>
</dbReference>
<dbReference type="PROSITE" id="PS50885">
    <property type="entry name" value="HAMP"/>
    <property type="match status" value="2"/>
</dbReference>
<feature type="domain" description="HAMP" evidence="8">
    <location>
        <begin position="288"/>
        <end position="338"/>
    </location>
</feature>
<keyword evidence="10" id="KW-1185">Reference proteome</keyword>
<evidence type="ECO:0000259" key="7">
    <source>
        <dbReference type="PROSITE" id="PS50111"/>
    </source>
</evidence>
<dbReference type="SMART" id="SM00283">
    <property type="entry name" value="MA"/>
    <property type="match status" value="1"/>
</dbReference>
<accession>A0ABX3PF51</accession>
<keyword evidence="6" id="KW-1133">Transmembrane helix</keyword>
<dbReference type="Proteomes" id="UP000192652">
    <property type="component" value="Unassembled WGS sequence"/>
</dbReference>
<feature type="region of interest" description="Disordered" evidence="5">
    <location>
        <begin position="582"/>
        <end position="623"/>
    </location>
</feature>
<gene>
    <name evidence="9" type="ORF">BTR14_10040</name>
</gene>
<dbReference type="InterPro" id="IPR003660">
    <property type="entry name" value="HAMP_dom"/>
</dbReference>
<evidence type="ECO:0000313" key="9">
    <source>
        <dbReference type="EMBL" id="OQP86764.1"/>
    </source>
</evidence>
<evidence type="ECO:0000259" key="8">
    <source>
        <dbReference type="PROSITE" id="PS50885"/>
    </source>
</evidence>
<keyword evidence="3" id="KW-0807">Transducer</keyword>